<sequence>MVYYIRFLKTPRIQKQKAGLPIVSALICITTDLGDAFLAQDVDLLVSLIASRTERVLYQEPLKWKAGKRELPISMGPFPAHLSQQTIILNVAATNSDKPGPPTPNRLLGKPGVPLVLSCWSAPFGGSESLVADKLVERRFGPIETLDLRIWEETGNSIARHIWDAAIASVIYLQRIVAGDRVGTAPPLQDLLQGQRSTPLHVIELGSGCGIVGIALAQLLPQCTVLLTDLPEVEEIVTQNVASAKQVPSSSAVQFRTLDWDEKPPDNLLDGSIDLILVSDCTYNADSLPSLVSMLHQLVQMAPDAIVLVALKRRHESETVFFDLMHSARLSTLHQDSIHLPSQHNEMDGIELGESCSFLIQRTSVLILLAPSFGVHRD</sequence>
<dbReference type="InterPro" id="IPR019410">
    <property type="entry name" value="Methyltransf_16"/>
</dbReference>
<accession>A0A4S3JF83</accession>
<dbReference type="PANTHER" id="PTHR14614:SF132">
    <property type="entry name" value="PROTEIN-LYSINE METHYLTRANSFERASE C42C1.13"/>
    <property type="match status" value="1"/>
</dbReference>
<dbReference type="SUPFAM" id="SSF53335">
    <property type="entry name" value="S-adenosyl-L-methionine-dependent methyltransferases"/>
    <property type="match status" value="1"/>
</dbReference>
<evidence type="ECO:0008006" key="3">
    <source>
        <dbReference type="Google" id="ProtNLM"/>
    </source>
</evidence>
<dbReference type="VEuPathDB" id="FungiDB:EYZ11_007443"/>
<dbReference type="STRING" id="1220188.A0A4S3JF83"/>
<dbReference type="CDD" id="cd02440">
    <property type="entry name" value="AdoMet_MTases"/>
    <property type="match status" value="1"/>
</dbReference>
<name>A0A4S3JF83_9EURO</name>
<dbReference type="GO" id="GO:0008757">
    <property type="term" value="F:S-adenosylmethionine-dependent methyltransferase activity"/>
    <property type="evidence" value="ECO:0007669"/>
    <property type="project" value="UniProtKB-ARBA"/>
</dbReference>
<dbReference type="InterPro" id="IPR029063">
    <property type="entry name" value="SAM-dependent_MTases_sf"/>
</dbReference>
<keyword evidence="2" id="KW-1185">Reference proteome</keyword>
<dbReference type="Pfam" id="PF10294">
    <property type="entry name" value="Methyltransf_16"/>
    <property type="match status" value="1"/>
</dbReference>
<evidence type="ECO:0000313" key="1">
    <source>
        <dbReference type="EMBL" id="THC93077.1"/>
    </source>
</evidence>
<dbReference type="Gene3D" id="3.40.50.150">
    <property type="entry name" value="Vaccinia Virus protein VP39"/>
    <property type="match status" value="1"/>
</dbReference>
<comment type="caution">
    <text evidence="1">The sequence shown here is derived from an EMBL/GenBank/DDBJ whole genome shotgun (WGS) entry which is preliminary data.</text>
</comment>
<dbReference type="EMBL" id="SOSA01000288">
    <property type="protein sequence ID" value="THC93077.1"/>
    <property type="molecule type" value="Genomic_DNA"/>
</dbReference>
<organism evidence="1 2">
    <name type="scientific">Aspergillus tanneri</name>
    <dbReference type="NCBI Taxonomy" id="1220188"/>
    <lineage>
        <taxon>Eukaryota</taxon>
        <taxon>Fungi</taxon>
        <taxon>Dikarya</taxon>
        <taxon>Ascomycota</taxon>
        <taxon>Pezizomycotina</taxon>
        <taxon>Eurotiomycetes</taxon>
        <taxon>Eurotiomycetidae</taxon>
        <taxon>Eurotiales</taxon>
        <taxon>Aspergillaceae</taxon>
        <taxon>Aspergillus</taxon>
        <taxon>Aspergillus subgen. Circumdati</taxon>
    </lineage>
</organism>
<proteinExistence type="predicted"/>
<dbReference type="PANTHER" id="PTHR14614">
    <property type="entry name" value="HEPATOCELLULAR CARCINOMA-ASSOCIATED ANTIGEN"/>
    <property type="match status" value="1"/>
</dbReference>
<reference evidence="1 2" key="1">
    <citation type="submission" date="2019-03" db="EMBL/GenBank/DDBJ databases">
        <title>The genome sequence of a newly discovered highly antifungal drug resistant Aspergillus species, Aspergillus tanneri NIH 1004.</title>
        <authorList>
            <person name="Mounaud S."/>
            <person name="Singh I."/>
            <person name="Joardar V."/>
            <person name="Pakala S."/>
            <person name="Pakala S."/>
            <person name="Venepally P."/>
            <person name="Hoover J."/>
            <person name="Nierman W."/>
            <person name="Chung J."/>
            <person name="Losada L."/>
        </authorList>
    </citation>
    <scope>NUCLEOTIDE SEQUENCE [LARGE SCALE GENOMIC DNA]</scope>
    <source>
        <strain evidence="1 2">NIH1004</strain>
    </source>
</reference>
<dbReference type="AlphaFoldDB" id="A0A4S3JF83"/>
<dbReference type="GO" id="GO:0005829">
    <property type="term" value="C:cytosol"/>
    <property type="evidence" value="ECO:0007669"/>
    <property type="project" value="TreeGrafter"/>
</dbReference>
<gene>
    <name evidence="1" type="ORF">EYZ11_007443</name>
</gene>
<protein>
    <recommendedName>
        <fullName evidence="3">Methyltransferase-domain-containing protein</fullName>
    </recommendedName>
</protein>
<dbReference type="Proteomes" id="UP000308092">
    <property type="component" value="Unassembled WGS sequence"/>
</dbReference>
<evidence type="ECO:0000313" key="2">
    <source>
        <dbReference type="Proteomes" id="UP000308092"/>
    </source>
</evidence>